<dbReference type="SUPFAM" id="SSF53822">
    <property type="entry name" value="Periplasmic binding protein-like I"/>
    <property type="match status" value="1"/>
</dbReference>
<dbReference type="Gene3D" id="3.40.50.2300">
    <property type="match status" value="2"/>
</dbReference>
<evidence type="ECO:0000313" key="6">
    <source>
        <dbReference type="Proteomes" id="UP001595604"/>
    </source>
</evidence>
<keyword evidence="2 5" id="KW-0238">DNA-binding</keyword>
<keyword evidence="3" id="KW-0804">Transcription</keyword>
<dbReference type="InterPro" id="IPR000843">
    <property type="entry name" value="HTH_LacI"/>
</dbReference>
<proteinExistence type="predicted"/>
<dbReference type="InterPro" id="IPR010982">
    <property type="entry name" value="Lambda_DNA-bd_dom_sf"/>
</dbReference>
<evidence type="ECO:0000256" key="2">
    <source>
        <dbReference type="ARBA" id="ARBA00023125"/>
    </source>
</evidence>
<dbReference type="EMBL" id="JBHRTQ010000007">
    <property type="protein sequence ID" value="MFC3174108.1"/>
    <property type="molecule type" value="Genomic_DNA"/>
</dbReference>
<dbReference type="Pfam" id="PF00356">
    <property type="entry name" value="LacI"/>
    <property type="match status" value="1"/>
</dbReference>
<evidence type="ECO:0000256" key="1">
    <source>
        <dbReference type="ARBA" id="ARBA00023015"/>
    </source>
</evidence>
<gene>
    <name evidence="5" type="ORF">ACFOD9_07590</name>
</gene>
<dbReference type="SUPFAM" id="SSF47413">
    <property type="entry name" value="lambda repressor-like DNA-binding domains"/>
    <property type="match status" value="1"/>
</dbReference>
<dbReference type="RefSeq" id="WP_379509479.1">
    <property type="nucleotide sequence ID" value="NZ_JBHRTQ010000007.1"/>
</dbReference>
<accession>A0ABV7IN42</accession>
<dbReference type="PROSITE" id="PS50932">
    <property type="entry name" value="HTH_LACI_2"/>
    <property type="match status" value="1"/>
</dbReference>
<organism evidence="5 6">
    <name type="scientific">Novosphingobium bradum</name>
    <dbReference type="NCBI Taxonomy" id="1737444"/>
    <lineage>
        <taxon>Bacteria</taxon>
        <taxon>Pseudomonadati</taxon>
        <taxon>Pseudomonadota</taxon>
        <taxon>Alphaproteobacteria</taxon>
        <taxon>Sphingomonadales</taxon>
        <taxon>Sphingomonadaceae</taxon>
        <taxon>Novosphingobium</taxon>
    </lineage>
</organism>
<dbReference type="GO" id="GO:0003677">
    <property type="term" value="F:DNA binding"/>
    <property type="evidence" value="ECO:0007669"/>
    <property type="project" value="UniProtKB-KW"/>
</dbReference>
<dbReference type="PANTHER" id="PTHR30146">
    <property type="entry name" value="LACI-RELATED TRANSCRIPTIONAL REPRESSOR"/>
    <property type="match status" value="1"/>
</dbReference>
<comment type="caution">
    <text evidence="5">The sequence shown here is derived from an EMBL/GenBank/DDBJ whole genome shotgun (WGS) entry which is preliminary data.</text>
</comment>
<dbReference type="PROSITE" id="PS00356">
    <property type="entry name" value="HTH_LACI_1"/>
    <property type="match status" value="1"/>
</dbReference>
<dbReference type="InterPro" id="IPR028082">
    <property type="entry name" value="Peripla_BP_I"/>
</dbReference>
<evidence type="ECO:0000256" key="3">
    <source>
        <dbReference type="ARBA" id="ARBA00023163"/>
    </source>
</evidence>
<dbReference type="Proteomes" id="UP001595604">
    <property type="component" value="Unassembled WGS sequence"/>
</dbReference>
<dbReference type="InterPro" id="IPR046335">
    <property type="entry name" value="LacI/GalR-like_sensor"/>
</dbReference>
<dbReference type="Pfam" id="PF13377">
    <property type="entry name" value="Peripla_BP_3"/>
    <property type="match status" value="1"/>
</dbReference>
<dbReference type="Gene3D" id="1.10.260.40">
    <property type="entry name" value="lambda repressor-like DNA-binding domains"/>
    <property type="match status" value="1"/>
</dbReference>
<reference evidence="6" key="1">
    <citation type="journal article" date="2019" name="Int. J. Syst. Evol. Microbiol.">
        <title>The Global Catalogue of Microorganisms (GCM) 10K type strain sequencing project: providing services to taxonomists for standard genome sequencing and annotation.</title>
        <authorList>
            <consortium name="The Broad Institute Genomics Platform"/>
            <consortium name="The Broad Institute Genome Sequencing Center for Infectious Disease"/>
            <person name="Wu L."/>
            <person name="Ma J."/>
        </authorList>
    </citation>
    <scope>NUCLEOTIDE SEQUENCE [LARGE SCALE GENOMIC DNA]</scope>
    <source>
        <strain evidence="6">KCTC 42984</strain>
    </source>
</reference>
<keyword evidence="1" id="KW-0805">Transcription regulation</keyword>
<keyword evidence="6" id="KW-1185">Reference proteome</keyword>
<evidence type="ECO:0000313" key="5">
    <source>
        <dbReference type="EMBL" id="MFC3174108.1"/>
    </source>
</evidence>
<protein>
    <submittedName>
        <fullName evidence="5">LacI family DNA-binding transcriptional regulator</fullName>
    </submittedName>
</protein>
<dbReference type="PANTHER" id="PTHR30146:SF153">
    <property type="entry name" value="LACTOSE OPERON REPRESSOR"/>
    <property type="match status" value="1"/>
</dbReference>
<dbReference type="PRINTS" id="PR00036">
    <property type="entry name" value="HTHLACI"/>
</dbReference>
<name>A0ABV7IN42_9SPHN</name>
<feature type="domain" description="HTH lacI-type" evidence="4">
    <location>
        <begin position="18"/>
        <end position="72"/>
    </location>
</feature>
<dbReference type="CDD" id="cd01545">
    <property type="entry name" value="PBP1_SalR"/>
    <property type="match status" value="1"/>
</dbReference>
<sequence length="351" mass="37000">MTEVQSGTPRRRRGEHRPTVADVAHKAGVSAMTVSRVVNGDTHVREATRIRVLAAVAELGYVPNQAARSLAGGKQFRIALLHSNPSAAYLSEFMVGALREASASGAQLLVEHCAENPDPAAIAVQLADHRIDACLLPPPLCDDARLIAAMLEQGMPIAQVATGQPHPQASSVAIDDEAAAHAMTARLIAKGHRRIGFISGNPNQTASALRRAGFARALAEAGIAADPRLIANGDFTYRSGLAAARKLLGCKPRPTAIFASNDDMAAASVAVAHQQGLDVPRDISICGFDDTAMATTIWPELTTIRQPITEMARIAVKALVKRSKPGAPAPRPMQLKFTLVGRESDGAVPPK</sequence>
<dbReference type="SMART" id="SM00354">
    <property type="entry name" value="HTH_LACI"/>
    <property type="match status" value="1"/>
</dbReference>
<dbReference type="CDD" id="cd01392">
    <property type="entry name" value="HTH_LacI"/>
    <property type="match status" value="1"/>
</dbReference>
<evidence type="ECO:0000259" key="4">
    <source>
        <dbReference type="PROSITE" id="PS50932"/>
    </source>
</evidence>